<keyword evidence="3 5" id="KW-1133">Transmembrane helix</keyword>
<feature type="transmembrane region" description="Helical" evidence="5">
    <location>
        <begin position="78"/>
        <end position="98"/>
    </location>
</feature>
<dbReference type="Pfam" id="PF04191">
    <property type="entry name" value="PEMT"/>
    <property type="match status" value="1"/>
</dbReference>
<feature type="transmembrane region" description="Helical" evidence="5">
    <location>
        <begin position="6"/>
        <end position="24"/>
    </location>
</feature>
<comment type="subcellular location">
    <subcellularLocation>
        <location evidence="1">Endomembrane system</location>
        <topology evidence="1">Multi-pass membrane protein</topology>
    </subcellularLocation>
</comment>
<feature type="transmembrane region" description="Helical" evidence="5">
    <location>
        <begin position="45"/>
        <end position="66"/>
    </location>
</feature>
<sequence length="193" mass="22153">MEFKLISIASIIAFYGCYFVKMFHQKKQGIQTDQIGKNKVGFVKFVEITMKIAAILVFIAGLSSIFFETEHNPVSVRIFGAILSVAGTAIFIVAVWTMRDSWRAGVSKTDKTELVTNGIYQISRNPAFLGFDLLYIGTLLMFFNWILCFLTVFAVIMYHLQIVNVEEDFLFATFGNEYLQYKKKVCRYIGRKR</sequence>
<keyword evidence="4 5" id="KW-0472">Membrane</keyword>
<organism evidence="6 7">
    <name type="scientific">Roseburia inulinivorans</name>
    <dbReference type="NCBI Taxonomy" id="360807"/>
    <lineage>
        <taxon>Bacteria</taxon>
        <taxon>Bacillati</taxon>
        <taxon>Bacillota</taxon>
        <taxon>Clostridia</taxon>
        <taxon>Lachnospirales</taxon>
        <taxon>Lachnospiraceae</taxon>
        <taxon>Roseburia</taxon>
    </lineage>
</organism>
<feature type="transmembrane region" description="Helical" evidence="5">
    <location>
        <begin position="133"/>
        <end position="160"/>
    </location>
</feature>
<evidence type="ECO:0000313" key="6">
    <source>
        <dbReference type="EMBL" id="RHF80521.1"/>
    </source>
</evidence>
<evidence type="ECO:0000256" key="2">
    <source>
        <dbReference type="ARBA" id="ARBA00022692"/>
    </source>
</evidence>
<dbReference type="PANTHER" id="PTHR12714">
    <property type="entry name" value="PROTEIN-S ISOPRENYLCYSTEINE O-METHYLTRANSFERASE"/>
    <property type="match status" value="1"/>
</dbReference>
<dbReference type="PANTHER" id="PTHR12714:SF9">
    <property type="entry name" value="PROTEIN-S-ISOPRENYLCYSTEINE O-METHYLTRANSFERASE"/>
    <property type="match status" value="1"/>
</dbReference>
<evidence type="ECO:0000256" key="5">
    <source>
        <dbReference type="SAM" id="Phobius"/>
    </source>
</evidence>
<dbReference type="GO" id="GO:0032259">
    <property type="term" value="P:methylation"/>
    <property type="evidence" value="ECO:0007669"/>
    <property type="project" value="UniProtKB-KW"/>
</dbReference>
<dbReference type="AlphaFoldDB" id="A0A414QIG5"/>
<keyword evidence="6" id="KW-0489">Methyltransferase</keyword>
<evidence type="ECO:0000313" key="7">
    <source>
        <dbReference type="Proteomes" id="UP000283701"/>
    </source>
</evidence>
<keyword evidence="2 5" id="KW-0812">Transmembrane</keyword>
<gene>
    <name evidence="6" type="ORF">DW654_16950</name>
</gene>
<reference evidence="6 7" key="1">
    <citation type="submission" date="2018-08" db="EMBL/GenBank/DDBJ databases">
        <title>A genome reference for cultivated species of the human gut microbiota.</title>
        <authorList>
            <person name="Zou Y."/>
            <person name="Xue W."/>
            <person name="Luo G."/>
        </authorList>
    </citation>
    <scope>NUCLEOTIDE SEQUENCE [LARGE SCALE GENOMIC DNA]</scope>
    <source>
        <strain evidence="6 7">AM23-23AC</strain>
    </source>
</reference>
<dbReference type="RefSeq" id="WP_118204127.1">
    <property type="nucleotide sequence ID" value="NZ_QRHP01000038.1"/>
</dbReference>
<dbReference type="GO" id="GO:0008168">
    <property type="term" value="F:methyltransferase activity"/>
    <property type="evidence" value="ECO:0007669"/>
    <property type="project" value="UniProtKB-KW"/>
</dbReference>
<dbReference type="InterPro" id="IPR007318">
    <property type="entry name" value="Phopholipid_MeTrfase"/>
</dbReference>
<evidence type="ECO:0000256" key="3">
    <source>
        <dbReference type="ARBA" id="ARBA00022989"/>
    </source>
</evidence>
<protein>
    <submittedName>
        <fullName evidence="6">Isoprenylcysteine carboxylmethyltransferase family protein</fullName>
    </submittedName>
</protein>
<dbReference type="EMBL" id="QRHP01000038">
    <property type="protein sequence ID" value="RHF80521.1"/>
    <property type="molecule type" value="Genomic_DNA"/>
</dbReference>
<evidence type="ECO:0000256" key="4">
    <source>
        <dbReference type="ARBA" id="ARBA00023136"/>
    </source>
</evidence>
<name>A0A414QIG5_9FIRM</name>
<comment type="caution">
    <text evidence="6">The sequence shown here is derived from an EMBL/GenBank/DDBJ whole genome shotgun (WGS) entry which is preliminary data.</text>
</comment>
<dbReference type="Proteomes" id="UP000283701">
    <property type="component" value="Unassembled WGS sequence"/>
</dbReference>
<dbReference type="PROSITE" id="PS51257">
    <property type="entry name" value="PROKAR_LIPOPROTEIN"/>
    <property type="match status" value="1"/>
</dbReference>
<evidence type="ECO:0000256" key="1">
    <source>
        <dbReference type="ARBA" id="ARBA00004127"/>
    </source>
</evidence>
<accession>A0A414QIG5</accession>
<proteinExistence type="predicted"/>
<dbReference type="GO" id="GO:0012505">
    <property type="term" value="C:endomembrane system"/>
    <property type="evidence" value="ECO:0007669"/>
    <property type="project" value="UniProtKB-SubCell"/>
</dbReference>
<dbReference type="Gene3D" id="1.20.120.1630">
    <property type="match status" value="1"/>
</dbReference>
<keyword evidence="6" id="KW-0808">Transferase</keyword>